<dbReference type="InterPro" id="IPR005219">
    <property type="entry name" value="PqiA-like_proteobact"/>
</dbReference>
<dbReference type="NCBIfam" id="TIGR00155">
    <property type="entry name" value="pqiA_fam"/>
    <property type="match status" value="1"/>
</dbReference>
<dbReference type="PANTHER" id="PTHR30462">
    <property type="entry name" value="INTERMEMBRANE TRANSPORT PROTEIN PQIB-RELATED"/>
    <property type="match status" value="1"/>
</dbReference>
<evidence type="ECO:0000256" key="5">
    <source>
        <dbReference type="ARBA" id="ARBA00022692"/>
    </source>
</evidence>
<evidence type="ECO:0000313" key="10">
    <source>
        <dbReference type="Proteomes" id="UP000242642"/>
    </source>
</evidence>
<dbReference type="OrthoDB" id="9800207at2"/>
<dbReference type="Gene3D" id="2.20.28.160">
    <property type="match status" value="1"/>
</dbReference>
<feature type="transmembrane region" description="Helical" evidence="8">
    <location>
        <begin position="398"/>
        <end position="415"/>
    </location>
</feature>
<gene>
    <name evidence="9" type="ORF">SAMN02583745_00985</name>
</gene>
<dbReference type="GO" id="GO:0005886">
    <property type="term" value="C:plasma membrane"/>
    <property type="evidence" value="ECO:0007669"/>
    <property type="project" value="UniProtKB-SubCell"/>
</dbReference>
<evidence type="ECO:0000256" key="8">
    <source>
        <dbReference type="SAM" id="Phobius"/>
    </source>
</evidence>
<feature type="transmembrane region" description="Helical" evidence="8">
    <location>
        <begin position="72"/>
        <end position="94"/>
    </location>
</feature>
<dbReference type="STRING" id="1123402.SAMN02583745_00985"/>
<sequence>MNSVLDIEKPVKIDKIFQSPRLNLNQALCPHCDLVVDLPRLKLNQKADCPRCHTTLKINWSEPFNRATTYSAAALFMLILANLFTFVSLSVAGLSSNISLTSVLEIMVDQRYDLLALLFMIFVQILPAFCMFALFCISTRMPMPYRLKIFLAKWLILLKPWCMVEIFLVGVLVSFVKLMSYGSIDIGPSFIAFCAYCILHVRAFQYADKTWIWGTIAKAPDIRPLKAGVSGLEQQVKSCHCCGAILVEQSVNCTRCFTTSYARKKESIQITLALLIGSIVLYIPANVLPIMTTLAFGSSMDSTIMAGVVLLWGGGAYPIALIIFIASVLVPSLKMGAIAWLCWCTKTKKVLSGHRMMQVYEVVELVGRWSMVDVFVIAVLVGLVSFGNLMNIFPAQGVIYFAFVVIVTMVASVFFDPRLMWDRRSENLKRKLETNKRSLHLGITKLA</sequence>
<keyword evidence="4" id="KW-0997">Cell inner membrane</keyword>
<keyword evidence="7 8" id="KW-0472">Membrane</keyword>
<evidence type="ECO:0000313" key="9">
    <source>
        <dbReference type="EMBL" id="SES95645.1"/>
    </source>
</evidence>
<dbReference type="EMBL" id="FOHV01000006">
    <property type="protein sequence ID" value="SES95645.1"/>
    <property type="molecule type" value="Genomic_DNA"/>
</dbReference>
<evidence type="ECO:0000256" key="7">
    <source>
        <dbReference type="ARBA" id="ARBA00023136"/>
    </source>
</evidence>
<evidence type="ECO:0000256" key="4">
    <source>
        <dbReference type="ARBA" id="ARBA00022519"/>
    </source>
</evidence>
<protein>
    <submittedName>
        <fullName evidence="9">Paraquat-inducible protein A</fullName>
    </submittedName>
</protein>
<dbReference type="Proteomes" id="UP000242642">
    <property type="component" value="Unassembled WGS sequence"/>
</dbReference>
<feature type="transmembrane region" description="Helical" evidence="8">
    <location>
        <begin position="149"/>
        <end position="172"/>
    </location>
</feature>
<evidence type="ECO:0000256" key="3">
    <source>
        <dbReference type="ARBA" id="ARBA00022475"/>
    </source>
</evidence>
<evidence type="ECO:0000256" key="1">
    <source>
        <dbReference type="ARBA" id="ARBA00004429"/>
    </source>
</evidence>
<evidence type="ECO:0000256" key="2">
    <source>
        <dbReference type="ARBA" id="ARBA00007555"/>
    </source>
</evidence>
<feature type="transmembrane region" description="Helical" evidence="8">
    <location>
        <begin position="316"/>
        <end position="344"/>
    </location>
</feature>
<keyword evidence="3" id="KW-1003">Cell membrane</keyword>
<dbReference type="InterPro" id="IPR051800">
    <property type="entry name" value="PqiA-PqiB_transport"/>
</dbReference>
<keyword evidence="5 8" id="KW-0812">Transmembrane</keyword>
<dbReference type="AlphaFoldDB" id="A0A1I0APF1"/>
<dbReference type="RefSeq" id="WP_093318265.1">
    <property type="nucleotide sequence ID" value="NZ_FOHV01000006.1"/>
</dbReference>
<dbReference type="NCBIfam" id="NF011683">
    <property type="entry name" value="PRK15103.1"/>
    <property type="match status" value="1"/>
</dbReference>
<accession>A0A1I0APF1</accession>
<dbReference type="PANTHER" id="PTHR30462:SF3">
    <property type="entry name" value="INTERMEMBRANE TRANSPORT PROTEIN PQIA"/>
    <property type="match status" value="1"/>
</dbReference>
<feature type="transmembrane region" description="Helical" evidence="8">
    <location>
        <begin position="114"/>
        <end position="137"/>
    </location>
</feature>
<comment type="subcellular location">
    <subcellularLocation>
        <location evidence="1">Cell inner membrane</location>
        <topology evidence="1">Multi-pass membrane protein</topology>
    </subcellularLocation>
</comment>
<dbReference type="InterPro" id="IPR007498">
    <property type="entry name" value="PqiA-like"/>
</dbReference>
<evidence type="ECO:0000256" key="6">
    <source>
        <dbReference type="ARBA" id="ARBA00022989"/>
    </source>
</evidence>
<feature type="transmembrane region" description="Helical" evidence="8">
    <location>
        <begin position="272"/>
        <end position="296"/>
    </location>
</feature>
<keyword evidence="6 8" id="KW-1133">Transmembrane helix</keyword>
<keyword evidence="10" id="KW-1185">Reference proteome</keyword>
<feature type="transmembrane region" description="Helical" evidence="8">
    <location>
        <begin position="365"/>
        <end position="386"/>
    </location>
</feature>
<comment type="similarity">
    <text evidence="2">Belongs to the PqiA family.</text>
</comment>
<proteinExistence type="inferred from homology"/>
<organism evidence="9 10">
    <name type="scientific">Thorsellia anophelis DSM 18579</name>
    <dbReference type="NCBI Taxonomy" id="1123402"/>
    <lineage>
        <taxon>Bacteria</taxon>
        <taxon>Pseudomonadati</taxon>
        <taxon>Pseudomonadota</taxon>
        <taxon>Gammaproteobacteria</taxon>
        <taxon>Enterobacterales</taxon>
        <taxon>Thorselliaceae</taxon>
        <taxon>Thorsellia</taxon>
    </lineage>
</organism>
<reference evidence="10" key="1">
    <citation type="submission" date="2016-10" db="EMBL/GenBank/DDBJ databases">
        <authorList>
            <person name="Varghese N."/>
            <person name="Submissions S."/>
        </authorList>
    </citation>
    <scope>NUCLEOTIDE SEQUENCE [LARGE SCALE GENOMIC DNA]</scope>
    <source>
        <strain evidence="10">DSM 18579</strain>
    </source>
</reference>
<feature type="transmembrane region" description="Helical" evidence="8">
    <location>
        <begin position="178"/>
        <end position="199"/>
    </location>
</feature>
<name>A0A1I0APF1_9GAMM</name>
<dbReference type="Pfam" id="PF04403">
    <property type="entry name" value="PqiA"/>
    <property type="match status" value="2"/>
</dbReference>